<evidence type="ECO:0000256" key="3">
    <source>
        <dbReference type="ARBA" id="ARBA00023157"/>
    </source>
</evidence>
<dbReference type="InterPro" id="IPR000169">
    <property type="entry name" value="Pept_cys_AS"/>
</dbReference>
<evidence type="ECO:0000256" key="2">
    <source>
        <dbReference type="ARBA" id="ARBA00023145"/>
    </source>
</evidence>
<dbReference type="RefSeq" id="XP_001017454.1">
    <property type="nucleotide sequence ID" value="XM_001017454.1"/>
</dbReference>
<accession>I7MEM6</accession>
<evidence type="ECO:0000259" key="4">
    <source>
        <dbReference type="SMART" id="SM00645"/>
    </source>
</evidence>
<feature type="domain" description="Cathepsin propeptide inhibitor" evidence="5">
    <location>
        <begin position="39"/>
        <end position="96"/>
    </location>
</feature>
<dbReference type="OrthoDB" id="190265at2759"/>
<reference evidence="7" key="1">
    <citation type="journal article" date="2006" name="PLoS Biol.">
        <title>Macronuclear genome sequence of the ciliate Tetrahymena thermophila, a model eukaryote.</title>
        <authorList>
            <person name="Eisen J.A."/>
            <person name="Coyne R.S."/>
            <person name="Wu M."/>
            <person name="Wu D."/>
            <person name="Thiagarajan M."/>
            <person name="Wortman J.R."/>
            <person name="Badger J.H."/>
            <person name="Ren Q."/>
            <person name="Amedeo P."/>
            <person name="Jones K.M."/>
            <person name="Tallon L.J."/>
            <person name="Delcher A.L."/>
            <person name="Salzberg S.L."/>
            <person name="Silva J.C."/>
            <person name="Haas B.J."/>
            <person name="Majoros W.H."/>
            <person name="Farzad M."/>
            <person name="Carlton J.M."/>
            <person name="Smith R.K. Jr."/>
            <person name="Garg J."/>
            <person name="Pearlman R.E."/>
            <person name="Karrer K.M."/>
            <person name="Sun L."/>
            <person name="Manning G."/>
            <person name="Elde N.C."/>
            <person name="Turkewitz A.P."/>
            <person name="Asai D.J."/>
            <person name="Wilkes D.E."/>
            <person name="Wang Y."/>
            <person name="Cai H."/>
            <person name="Collins K."/>
            <person name="Stewart B.A."/>
            <person name="Lee S.R."/>
            <person name="Wilamowska K."/>
            <person name="Weinberg Z."/>
            <person name="Ruzzo W.L."/>
            <person name="Wloga D."/>
            <person name="Gaertig J."/>
            <person name="Frankel J."/>
            <person name="Tsao C.-C."/>
            <person name="Gorovsky M.A."/>
            <person name="Keeling P.J."/>
            <person name="Waller R.F."/>
            <person name="Patron N.J."/>
            <person name="Cherry J.M."/>
            <person name="Stover N.A."/>
            <person name="Krieger C.J."/>
            <person name="del Toro C."/>
            <person name="Ryder H.F."/>
            <person name="Williamson S.C."/>
            <person name="Barbeau R.A."/>
            <person name="Hamilton E.P."/>
            <person name="Orias E."/>
        </authorList>
    </citation>
    <scope>NUCLEOTIDE SEQUENCE [LARGE SCALE GENOMIC DNA]</scope>
    <source>
        <strain evidence="7">SB210</strain>
    </source>
</reference>
<dbReference type="GO" id="GO:0008234">
    <property type="term" value="F:cysteine-type peptidase activity"/>
    <property type="evidence" value="ECO:0007669"/>
    <property type="project" value="InterPro"/>
</dbReference>
<dbReference type="Gene3D" id="3.90.70.10">
    <property type="entry name" value="Cysteine proteinases"/>
    <property type="match status" value="1"/>
</dbReference>
<keyword evidence="6" id="KW-0378">Hydrolase</keyword>
<dbReference type="InterPro" id="IPR000668">
    <property type="entry name" value="Peptidase_C1A_C"/>
</dbReference>
<dbReference type="Pfam" id="PF00112">
    <property type="entry name" value="Peptidase_C1"/>
    <property type="match status" value="1"/>
</dbReference>
<comment type="similarity">
    <text evidence="1">Belongs to the peptidase C1 family.</text>
</comment>
<dbReference type="FunFam" id="3.90.70.10:FF:000332">
    <property type="entry name" value="Cathepsin L1"/>
    <property type="match status" value="1"/>
</dbReference>
<dbReference type="AlphaFoldDB" id="I7MEM6"/>
<evidence type="ECO:0000259" key="5">
    <source>
        <dbReference type="SMART" id="SM00848"/>
    </source>
</evidence>
<evidence type="ECO:0000256" key="1">
    <source>
        <dbReference type="ARBA" id="ARBA00008455"/>
    </source>
</evidence>
<dbReference type="InterPro" id="IPR013128">
    <property type="entry name" value="Peptidase_C1A"/>
</dbReference>
<evidence type="ECO:0000313" key="7">
    <source>
        <dbReference type="Proteomes" id="UP000009168"/>
    </source>
</evidence>
<organism evidence="6 7">
    <name type="scientific">Tetrahymena thermophila (strain SB210)</name>
    <dbReference type="NCBI Taxonomy" id="312017"/>
    <lineage>
        <taxon>Eukaryota</taxon>
        <taxon>Sar</taxon>
        <taxon>Alveolata</taxon>
        <taxon>Ciliophora</taxon>
        <taxon>Intramacronucleata</taxon>
        <taxon>Oligohymenophorea</taxon>
        <taxon>Hymenostomatida</taxon>
        <taxon>Tetrahymenina</taxon>
        <taxon>Tetrahymenidae</taxon>
        <taxon>Tetrahymena</taxon>
    </lineage>
</organism>
<keyword evidence="2" id="KW-0865">Zymogen</keyword>
<dbReference type="InParanoid" id="I7MEM6"/>
<proteinExistence type="inferred from homology"/>
<dbReference type="GeneID" id="7832935"/>
<dbReference type="InterPro" id="IPR039417">
    <property type="entry name" value="Peptidase_C1A_papain-like"/>
</dbReference>
<dbReference type="SMART" id="SM00645">
    <property type="entry name" value="Pept_C1"/>
    <property type="match status" value="1"/>
</dbReference>
<dbReference type="GO" id="GO:0006508">
    <property type="term" value="P:proteolysis"/>
    <property type="evidence" value="ECO:0007669"/>
    <property type="project" value="UniProtKB-KW"/>
</dbReference>
<keyword evidence="6" id="KW-0645">Protease</keyword>
<dbReference type="eggNOG" id="KOG1543">
    <property type="taxonomic scope" value="Eukaryota"/>
</dbReference>
<dbReference type="PANTHER" id="PTHR12411">
    <property type="entry name" value="CYSTEINE PROTEASE FAMILY C1-RELATED"/>
    <property type="match status" value="1"/>
</dbReference>
<dbReference type="InterPro" id="IPR038765">
    <property type="entry name" value="Papain-like_cys_pep_sf"/>
</dbReference>
<dbReference type="InterPro" id="IPR013201">
    <property type="entry name" value="Prot_inhib_I29"/>
</dbReference>
<keyword evidence="7" id="KW-1185">Reference proteome</keyword>
<dbReference type="KEGG" id="tet:TTHERM_00483410"/>
<dbReference type="EMBL" id="GG662667">
    <property type="protein sequence ID" value="EAR97209.1"/>
    <property type="molecule type" value="Genomic_DNA"/>
</dbReference>
<feature type="domain" description="Peptidase C1A papain C-terminal" evidence="4">
    <location>
        <begin position="127"/>
        <end position="331"/>
    </location>
</feature>
<dbReference type="SUPFAM" id="SSF54001">
    <property type="entry name" value="Cysteine proteinases"/>
    <property type="match status" value="1"/>
</dbReference>
<name>I7MEM6_TETTS</name>
<sequence length="332" mass="37661">MKIVFGTCILLILTSLIGLGYLNNQSTPLSQLIKIKPQFEHFKSRYNLQFDNNQEEQYRLIIFHENLKQIEQDNNDSDNGFVSGVNKFSHLTEEEFKAKYLNRRQRSAQNFQNYPILSSQKNTNEKLPESVDWRKQGAVSPVRDQGNCGCCYAITSAGALEGLHKIKTGKLEIFSPQYIIDCSNGQFDNAGCDGGTSAGVFQFVQKHGINLESRYPYQDKQNKKCLNKETISFINGFKEIPKGDCKEIERVLSKQPVSISIDARKLKNYQSGILKQCSKKINLDHEILAVGYTPDYFILKNSWGTDWGIDGYFHVSKDNTCGTCDDAAYPTL</sequence>
<dbReference type="SMART" id="SM00848">
    <property type="entry name" value="Inhibitor_I29"/>
    <property type="match status" value="1"/>
</dbReference>
<dbReference type="OMA" id="HGKTNNN"/>
<dbReference type="PROSITE" id="PS00139">
    <property type="entry name" value="THIOL_PROTEASE_CYS"/>
    <property type="match status" value="1"/>
</dbReference>
<dbReference type="Proteomes" id="UP000009168">
    <property type="component" value="Unassembled WGS sequence"/>
</dbReference>
<protein>
    <submittedName>
        <fullName evidence="6">Papain family cysteine protease</fullName>
    </submittedName>
</protein>
<dbReference type="STRING" id="312017.I7MEM6"/>
<keyword evidence="3" id="KW-1015">Disulfide bond</keyword>
<dbReference type="Pfam" id="PF08246">
    <property type="entry name" value="Inhibitor_I29"/>
    <property type="match status" value="1"/>
</dbReference>
<gene>
    <name evidence="6" type="ORF">TTHERM_00483410</name>
</gene>
<dbReference type="HOGENOM" id="CLU_012184_1_0_1"/>
<evidence type="ECO:0000313" key="6">
    <source>
        <dbReference type="EMBL" id="EAR97209.1"/>
    </source>
</evidence>
<dbReference type="CDD" id="cd02248">
    <property type="entry name" value="Peptidase_C1A"/>
    <property type="match status" value="1"/>
</dbReference>